<reference evidence="2 3" key="1">
    <citation type="submission" date="2024-04" db="EMBL/GenBank/DDBJ databases">
        <title>Polymorphospora sp. isolated from Baiyangdian Lake in Xiong'an New Area.</title>
        <authorList>
            <person name="Zhang X."/>
            <person name="Liu J."/>
        </authorList>
    </citation>
    <scope>NUCLEOTIDE SEQUENCE [LARGE SCALE GENOMIC DNA]</scope>
    <source>
        <strain evidence="2 3">2-325</strain>
    </source>
</reference>
<proteinExistence type="predicted"/>
<dbReference type="InterPro" id="IPR036527">
    <property type="entry name" value="SCP2_sterol-bd_dom_sf"/>
</dbReference>
<sequence>MADVTDDFFRGLAQRGHDRRLAGIPEGSVRFDISRAGQADHWLVSIANGDIRVSEQDTGGDAVVRADRATFGRIASGEAYFLTTVLRGEVTVEGNPQLFATVRRLFPSPPRSAGSRGGTHE</sequence>
<feature type="domain" description="SCP2" evidence="1">
    <location>
        <begin position="19"/>
        <end position="106"/>
    </location>
</feature>
<protein>
    <submittedName>
        <fullName evidence="2">SCP2 sterol-binding domain-containing protein</fullName>
    </submittedName>
</protein>
<keyword evidence="3" id="KW-1185">Reference proteome</keyword>
<organism evidence="2 3">
    <name type="scientific">Polymorphospora lycopeni</name>
    <dbReference type="NCBI Taxonomy" id="3140240"/>
    <lineage>
        <taxon>Bacteria</taxon>
        <taxon>Bacillati</taxon>
        <taxon>Actinomycetota</taxon>
        <taxon>Actinomycetes</taxon>
        <taxon>Micromonosporales</taxon>
        <taxon>Micromonosporaceae</taxon>
        <taxon>Polymorphospora</taxon>
    </lineage>
</organism>
<comment type="caution">
    <text evidence="2">The sequence shown here is derived from an EMBL/GenBank/DDBJ whole genome shotgun (WGS) entry which is preliminary data.</text>
</comment>
<dbReference type="SUPFAM" id="SSF55718">
    <property type="entry name" value="SCP-like"/>
    <property type="match status" value="1"/>
</dbReference>
<evidence type="ECO:0000313" key="3">
    <source>
        <dbReference type="Proteomes" id="UP001582793"/>
    </source>
</evidence>
<evidence type="ECO:0000313" key="2">
    <source>
        <dbReference type="EMBL" id="MFB6396595.1"/>
    </source>
</evidence>
<dbReference type="Pfam" id="PF02036">
    <property type="entry name" value="SCP2"/>
    <property type="match status" value="1"/>
</dbReference>
<name>A0ABV5CX58_9ACTN</name>
<accession>A0ABV5CX58</accession>
<dbReference type="Proteomes" id="UP001582793">
    <property type="component" value="Unassembled WGS sequence"/>
</dbReference>
<evidence type="ECO:0000259" key="1">
    <source>
        <dbReference type="Pfam" id="PF02036"/>
    </source>
</evidence>
<dbReference type="Gene3D" id="3.30.1050.10">
    <property type="entry name" value="SCP2 sterol-binding domain"/>
    <property type="match status" value="1"/>
</dbReference>
<gene>
    <name evidence="2" type="ORF">AAFH96_26345</name>
</gene>
<dbReference type="InterPro" id="IPR003033">
    <property type="entry name" value="SCP2_sterol-bd_dom"/>
</dbReference>
<dbReference type="RefSeq" id="WP_375735983.1">
    <property type="nucleotide sequence ID" value="NZ_JBCGDC010000099.1"/>
</dbReference>
<dbReference type="EMBL" id="JBCGDC010000099">
    <property type="protein sequence ID" value="MFB6396595.1"/>
    <property type="molecule type" value="Genomic_DNA"/>
</dbReference>